<accession>A0A0A2LXB2</accession>
<comment type="caution">
    <text evidence="4">The sequence shown here is derived from an EMBL/GenBank/DDBJ whole genome shotgun (WGS) entry which is preliminary data.</text>
</comment>
<dbReference type="PANTHER" id="PTHR48081:SF13">
    <property type="entry name" value="ALPHA_BETA HYDROLASE"/>
    <property type="match status" value="1"/>
</dbReference>
<sequence>MKKLLFLPFMLLFLVSCSNDDDLQVTQTEQPLTEATYLDVAYGDDPEQTMDVYLPANRTEDTKVFVLIHGGFWYAGSKEDFNQAVPIIKQFFPDYAIVNINYRLADVNSPAYPKQIEDIQQMFQHLENSDYTISNDYALVGVSAGAHLSMLYAYKYDTEHNVKAVCDIVGPADFTDEAYTDHPQYENAALALVGTASPTQQQLQEVNPVNFITGMAPPTISFYGGQDELIPSSQGPLLKAALDNAGVYNEYTLYPNGGHFDWDLATLTDMYSKLIPFCQNHF</sequence>
<name>A0A0A2LXB2_9FLAO</name>
<dbReference type="GO" id="GO:0016787">
    <property type="term" value="F:hydrolase activity"/>
    <property type="evidence" value="ECO:0007669"/>
    <property type="project" value="UniProtKB-KW"/>
</dbReference>
<dbReference type="AlphaFoldDB" id="A0A0A2LXB2"/>
<keyword evidence="5" id="KW-1185">Reference proteome</keyword>
<evidence type="ECO:0000259" key="3">
    <source>
        <dbReference type="Pfam" id="PF20434"/>
    </source>
</evidence>
<feature type="chain" id="PRO_5002002617" description="BD-FAE-like domain-containing protein" evidence="2">
    <location>
        <begin position="21"/>
        <end position="282"/>
    </location>
</feature>
<dbReference type="Gene3D" id="3.40.50.1820">
    <property type="entry name" value="alpha/beta hydrolase"/>
    <property type="match status" value="1"/>
</dbReference>
<dbReference type="EMBL" id="JRLV01000009">
    <property type="protein sequence ID" value="KGO80750.1"/>
    <property type="molecule type" value="Genomic_DNA"/>
</dbReference>
<dbReference type="InterPro" id="IPR049492">
    <property type="entry name" value="BD-FAE-like_dom"/>
</dbReference>
<feature type="domain" description="BD-FAE-like" evidence="3">
    <location>
        <begin position="50"/>
        <end position="242"/>
    </location>
</feature>
<dbReference type="Pfam" id="PF20434">
    <property type="entry name" value="BD-FAE"/>
    <property type="match status" value="1"/>
</dbReference>
<dbReference type="eggNOG" id="COG0657">
    <property type="taxonomic scope" value="Bacteria"/>
</dbReference>
<dbReference type="PROSITE" id="PS51257">
    <property type="entry name" value="PROKAR_LIPOPROTEIN"/>
    <property type="match status" value="1"/>
</dbReference>
<dbReference type="PANTHER" id="PTHR48081">
    <property type="entry name" value="AB HYDROLASE SUPERFAMILY PROTEIN C4A8.06C"/>
    <property type="match status" value="1"/>
</dbReference>
<organism evidence="4 5">
    <name type="scientific">Flavobacterium beibuense F44-8</name>
    <dbReference type="NCBI Taxonomy" id="1406840"/>
    <lineage>
        <taxon>Bacteria</taxon>
        <taxon>Pseudomonadati</taxon>
        <taxon>Bacteroidota</taxon>
        <taxon>Flavobacteriia</taxon>
        <taxon>Flavobacteriales</taxon>
        <taxon>Flavobacteriaceae</taxon>
        <taxon>Flavobacterium</taxon>
    </lineage>
</organism>
<evidence type="ECO:0000313" key="4">
    <source>
        <dbReference type="EMBL" id="KGO80750.1"/>
    </source>
</evidence>
<dbReference type="InterPro" id="IPR050300">
    <property type="entry name" value="GDXG_lipolytic_enzyme"/>
</dbReference>
<dbReference type="SUPFAM" id="SSF53474">
    <property type="entry name" value="alpha/beta-Hydrolases"/>
    <property type="match status" value="1"/>
</dbReference>
<dbReference type="Proteomes" id="UP000030129">
    <property type="component" value="Unassembled WGS sequence"/>
</dbReference>
<evidence type="ECO:0000256" key="1">
    <source>
        <dbReference type="ARBA" id="ARBA00022801"/>
    </source>
</evidence>
<feature type="signal peptide" evidence="2">
    <location>
        <begin position="1"/>
        <end position="20"/>
    </location>
</feature>
<keyword evidence="1" id="KW-0378">Hydrolase</keyword>
<dbReference type="STRING" id="1406840.Q763_09430"/>
<dbReference type="RefSeq" id="WP_035133511.1">
    <property type="nucleotide sequence ID" value="NZ_JRLV01000009.1"/>
</dbReference>
<evidence type="ECO:0000256" key="2">
    <source>
        <dbReference type="SAM" id="SignalP"/>
    </source>
</evidence>
<evidence type="ECO:0000313" key="5">
    <source>
        <dbReference type="Proteomes" id="UP000030129"/>
    </source>
</evidence>
<dbReference type="InterPro" id="IPR029058">
    <property type="entry name" value="AB_hydrolase_fold"/>
</dbReference>
<keyword evidence="2" id="KW-0732">Signal</keyword>
<gene>
    <name evidence="4" type="ORF">Q763_09430</name>
</gene>
<reference evidence="4 5" key="1">
    <citation type="submission" date="2013-09" db="EMBL/GenBank/DDBJ databases">
        <authorList>
            <person name="Zeng Z."/>
            <person name="Chen C."/>
        </authorList>
    </citation>
    <scope>NUCLEOTIDE SEQUENCE [LARGE SCALE GENOMIC DNA]</scope>
    <source>
        <strain evidence="4 5">F44-8</strain>
    </source>
</reference>
<proteinExistence type="predicted"/>
<protein>
    <recommendedName>
        <fullName evidence="3">BD-FAE-like domain-containing protein</fullName>
    </recommendedName>
</protein>